<keyword evidence="2" id="KW-1003">Cell membrane</keyword>
<reference evidence="7" key="1">
    <citation type="submission" date="2019-08" db="EMBL/GenBank/DDBJ databases">
        <title>Complete genome sequence of a mangrove-derived Streptomyces xiamenensis.</title>
        <authorList>
            <person name="Xu J."/>
        </authorList>
    </citation>
    <scope>NUCLEOTIDE SEQUENCE</scope>
    <source>
        <strain evidence="7">318</strain>
    </source>
</reference>
<dbReference type="AlphaFoldDB" id="A0A0F7FSU9"/>
<evidence type="ECO:0000256" key="1">
    <source>
        <dbReference type="ARBA" id="ARBA00004651"/>
    </source>
</evidence>
<protein>
    <submittedName>
        <fullName evidence="7">Homoserine/homoserine lactone efflux protein</fullName>
    </submittedName>
</protein>
<dbReference type="Pfam" id="PF01810">
    <property type="entry name" value="LysE"/>
    <property type="match status" value="1"/>
</dbReference>
<feature type="transmembrane region" description="Helical" evidence="6">
    <location>
        <begin position="36"/>
        <end position="61"/>
    </location>
</feature>
<gene>
    <name evidence="7" type="ORF">SXIM_13130</name>
</gene>
<evidence type="ECO:0000256" key="4">
    <source>
        <dbReference type="ARBA" id="ARBA00022989"/>
    </source>
</evidence>
<dbReference type="HOGENOM" id="CLU_079569_3_0_11"/>
<dbReference type="Proteomes" id="UP000034034">
    <property type="component" value="Chromosome"/>
</dbReference>
<dbReference type="KEGG" id="sxi:SXIM_13130"/>
<dbReference type="GO" id="GO:0005886">
    <property type="term" value="C:plasma membrane"/>
    <property type="evidence" value="ECO:0007669"/>
    <property type="project" value="UniProtKB-SubCell"/>
</dbReference>
<proteinExistence type="predicted"/>
<dbReference type="GO" id="GO:0015171">
    <property type="term" value="F:amino acid transmembrane transporter activity"/>
    <property type="evidence" value="ECO:0007669"/>
    <property type="project" value="TreeGrafter"/>
</dbReference>
<sequence length="200" mass="20860">MTGFALAILPLVITPGASLALLIRHVTEGGRRRALPVILGTATGLYVHASLAVAGLAALVMRSEAAFTVVRIAGACYLAGLGAWTWWSATRAVPAAAGGGRVRWNSAYPQALFANLLNPKAASVFLTLVPQFVTTDRPLGGQILALATVQVVMVGLWLLGWALLMRRAAPYLESARVRGAVGRVTGGVLIVLGVRGLVGW</sequence>
<keyword evidence="5 6" id="KW-0472">Membrane</keyword>
<dbReference type="EMBL" id="CP009922">
    <property type="protein sequence ID" value="AKG42697.1"/>
    <property type="molecule type" value="Genomic_DNA"/>
</dbReference>
<dbReference type="PANTHER" id="PTHR30086">
    <property type="entry name" value="ARGININE EXPORTER PROTEIN ARGO"/>
    <property type="match status" value="1"/>
</dbReference>
<dbReference type="InterPro" id="IPR001123">
    <property type="entry name" value="LeuE-type"/>
</dbReference>
<name>A0A0F7FSU9_9ACTN</name>
<keyword evidence="8" id="KW-1185">Reference proteome</keyword>
<dbReference type="RefSeq" id="WP_030726295.1">
    <property type="nucleotide sequence ID" value="NZ_CP009922.3"/>
</dbReference>
<evidence type="ECO:0000313" key="7">
    <source>
        <dbReference type="EMBL" id="AKG42697.1"/>
    </source>
</evidence>
<evidence type="ECO:0000256" key="2">
    <source>
        <dbReference type="ARBA" id="ARBA00022475"/>
    </source>
</evidence>
<dbReference type="STRING" id="408015.SXIM_13130"/>
<dbReference type="PATRIC" id="fig|408015.6.peg.1345"/>
<evidence type="ECO:0000256" key="3">
    <source>
        <dbReference type="ARBA" id="ARBA00022692"/>
    </source>
</evidence>
<evidence type="ECO:0000256" key="5">
    <source>
        <dbReference type="ARBA" id="ARBA00023136"/>
    </source>
</evidence>
<organism evidence="7 8">
    <name type="scientific">Streptomyces xiamenensis</name>
    <dbReference type="NCBI Taxonomy" id="408015"/>
    <lineage>
        <taxon>Bacteria</taxon>
        <taxon>Bacillati</taxon>
        <taxon>Actinomycetota</taxon>
        <taxon>Actinomycetes</taxon>
        <taxon>Kitasatosporales</taxon>
        <taxon>Streptomycetaceae</taxon>
        <taxon>Streptomyces</taxon>
    </lineage>
</organism>
<dbReference type="PANTHER" id="PTHR30086:SF20">
    <property type="entry name" value="ARGININE EXPORTER PROTEIN ARGO-RELATED"/>
    <property type="match status" value="1"/>
</dbReference>
<keyword evidence="4 6" id="KW-1133">Transmembrane helix</keyword>
<feature type="transmembrane region" description="Helical" evidence="6">
    <location>
        <begin position="68"/>
        <end position="87"/>
    </location>
</feature>
<comment type="subcellular location">
    <subcellularLocation>
        <location evidence="1">Cell membrane</location>
        <topology evidence="1">Multi-pass membrane protein</topology>
    </subcellularLocation>
</comment>
<keyword evidence="3 6" id="KW-0812">Transmembrane</keyword>
<evidence type="ECO:0000313" key="8">
    <source>
        <dbReference type="Proteomes" id="UP000034034"/>
    </source>
</evidence>
<feature type="transmembrane region" description="Helical" evidence="6">
    <location>
        <begin position="143"/>
        <end position="165"/>
    </location>
</feature>
<feature type="transmembrane region" description="Helical" evidence="6">
    <location>
        <begin position="177"/>
        <end position="198"/>
    </location>
</feature>
<evidence type="ECO:0000256" key="6">
    <source>
        <dbReference type="SAM" id="Phobius"/>
    </source>
</evidence>
<accession>A0A0F7FSU9</accession>